<organism evidence="6 7">
    <name type="scientific">Sinorhizobium fredii (strain USDA 257)</name>
    <dbReference type="NCBI Taxonomy" id="1185652"/>
    <lineage>
        <taxon>Bacteria</taxon>
        <taxon>Pseudomonadati</taxon>
        <taxon>Pseudomonadota</taxon>
        <taxon>Alphaproteobacteria</taxon>
        <taxon>Hyphomicrobiales</taxon>
        <taxon>Rhizobiaceae</taxon>
        <taxon>Sinorhizobium/Ensifer group</taxon>
        <taxon>Sinorhizobium</taxon>
    </lineage>
</organism>
<comment type="similarity">
    <text evidence="1">Belongs to the LysR transcriptional regulatory family.</text>
</comment>
<dbReference type="EMBL" id="CP003563">
    <property type="protein sequence ID" value="AFL53372.1"/>
    <property type="molecule type" value="Genomic_DNA"/>
</dbReference>
<proteinExistence type="inferred from homology"/>
<gene>
    <name evidence="6" type="primary">gcvA9</name>
    <name evidence="6" type="ORF">USDA257_c48370</name>
</gene>
<evidence type="ECO:0000256" key="1">
    <source>
        <dbReference type="ARBA" id="ARBA00009437"/>
    </source>
</evidence>
<reference evidence="6 7" key="1">
    <citation type="journal article" date="2012" name="J. Bacteriol.">
        <title>Complete genome sequence of the broad-host-range strain Sinorhizobium fredii USDA257.</title>
        <authorList>
            <person name="Schuldes J."/>
            <person name="Rodriguez Orbegoso M."/>
            <person name="Schmeisser C."/>
            <person name="Krishnan H.B."/>
            <person name="Daniel R."/>
            <person name="Streit W.R."/>
        </authorList>
    </citation>
    <scope>NUCLEOTIDE SEQUENCE [LARGE SCALE GENOMIC DNA]</scope>
    <source>
        <strain evidence="6 7">USDA 257</strain>
    </source>
</reference>
<dbReference type="InterPro" id="IPR005119">
    <property type="entry name" value="LysR_subst-bd"/>
</dbReference>
<keyword evidence="3" id="KW-0238">DNA-binding</keyword>
<dbReference type="HOGENOM" id="CLU_039613_37_1_5"/>
<evidence type="ECO:0000256" key="4">
    <source>
        <dbReference type="ARBA" id="ARBA00023163"/>
    </source>
</evidence>
<evidence type="ECO:0000313" key="6">
    <source>
        <dbReference type="EMBL" id="AFL53372.1"/>
    </source>
</evidence>
<dbReference type="InterPro" id="IPR036390">
    <property type="entry name" value="WH_DNA-bd_sf"/>
</dbReference>
<dbReference type="GO" id="GO:0043565">
    <property type="term" value="F:sequence-specific DNA binding"/>
    <property type="evidence" value="ECO:0007669"/>
    <property type="project" value="TreeGrafter"/>
</dbReference>
<evidence type="ECO:0000256" key="2">
    <source>
        <dbReference type="ARBA" id="ARBA00023015"/>
    </source>
</evidence>
<dbReference type="SUPFAM" id="SSF46785">
    <property type="entry name" value="Winged helix' DNA-binding domain"/>
    <property type="match status" value="1"/>
</dbReference>
<protein>
    <submittedName>
        <fullName evidence="6">Glycine cleavage system transcriptional activator</fullName>
    </submittedName>
</protein>
<dbReference type="InterPro" id="IPR000847">
    <property type="entry name" value="LysR_HTH_N"/>
</dbReference>
<dbReference type="PRINTS" id="PR00039">
    <property type="entry name" value="HTHLYSR"/>
</dbReference>
<feature type="domain" description="HTH lysR-type" evidence="5">
    <location>
        <begin position="9"/>
        <end position="66"/>
    </location>
</feature>
<keyword evidence="2" id="KW-0805">Transcription regulation</keyword>
<sequence>MRIPRRFLPPTHLLTALEASARTGSFTEAAKELDLTQSAVSRQIRNLEDQIGFELFVREHQTIRLTEAGAKYAYEVRLALRHIAAASMGLRANPRAKTLNVATVPALGNRWLVPRLKDFNKKHPDVTVNIYTRPEVFDFAEQAIDVAVHFGSADWMGCNGVELMDEAIVPMASPDLLAEGEFTVPADLLGHPLLVLSCRPDSWETWFTQTEVEFDFIHGPIFDQMEACAAAAVSGAGIALLPKFLFQRELNSGQLKVVFEDAMHSRLSYRAVWPVEKENNALRGQFVTWLVDELARR</sequence>
<dbReference type="InterPro" id="IPR036388">
    <property type="entry name" value="WH-like_DNA-bd_sf"/>
</dbReference>
<dbReference type="Pfam" id="PF00126">
    <property type="entry name" value="HTH_1"/>
    <property type="match status" value="1"/>
</dbReference>
<dbReference type="SUPFAM" id="SSF53850">
    <property type="entry name" value="Periplasmic binding protein-like II"/>
    <property type="match status" value="1"/>
</dbReference>
<dbReference type="InterPro" id="IPR058163">
    <property type="entry name" value="LysR-type_TF_proteobact-type"/>
</dbReference>
<dbReference type="Gene3D" id="3.40.190.10">
    <property type="entry name" value="Periplasmic binding protein-like II"/>
    <property type="match status" value="2"/>
</dbReference>
<dbReference type="STRING" id="1185652.USDA257_c48370"/>
<dbReference type="PROSITE" id="PS50931">
    <property type="entry name" value="HTH_LYSR"/>
    <property type="match status" value="1"/>
</dbReference>
<name>I3XBW6_SINF2</name>
<evidence type="ECO:0000259" key="5">
    <source>
        <dbReference type="PROSITE" id="PS50931"/>
    </source>
</evidence>
<dbReference type="FunFam" id="1.10.10.10:FF:000001">
    <property type="entry name" value="LysR family transcriptional regulator"/>
    <property type="match status" value="1"/>
</dbReference>
<dbReference type="AlphaFoldDB" id="I3XBW6"/>
<evidence type="ECO:0000313" key="7">
    <source>
        <dbReference type="Proteomes" id="UP000006180"/>
    </source>
</evidence>
<accession>I3XBW6</accession>
<dbReference type="Pfam" id="PF03466">
    <property type="entry name" value="LysR_substrate"/>
    <property type="match status" value="1"/>
</dbReference>
<evidence type="ECO:0000256" key="3">
    <source>
        <dbReference type="ARBA" id="ARBA00023125"/>
    </source>
</evidence>
<dbReference type="Proteomes" id="UP000006180">
    <property type="component" value="Chromosome"/>
</dbReference>
<keyword evidence="4" id="KW-0804">Transcription</keyword>
<dbReference type="KEGG" id="sfd:USDA257_c48370"/>
<dbReference type="Gene3D" id="1.10.10.10">
    <property type="entry name" value="Winged helix-like DNA-binding domain superfamily/Winged helix DNA-binding domain"/>
    <property type="match status" value="1"/>
</dbReference>
<dbReference type="PANTHER" id="PTHR30537">
    <property type="entry name" value="HTH-TYPE TRANSCRIPTIONAL REGULATOR"/>
    <property type="match status" value="1"/>
</dbReference>
<dbReference type="GO" id="GO:0003700">
    <property type="term" value="F:DNA-binding transcription factor activity"/>
    <property type="evidence" value="ECO:0007669"/>
    <property type="project" value="InterPro"/>
</dbReference>
<dbReference type="eggNOG" id="COG0583">
    <property type="taxonomic scope" value="Bacteria"/>
</dbReference>
<dbReference type="PANTHER" id="PTHR30537:SF26">
    <property type="entry name" value="GLYCINE CLEAVAGE SYSTEM TRANSCRIPTIONAL ACTIVATOR"/>
    <property type="match status" value="1"/>
</dbReference>
<dbReference type="GO" id="GO:0006351">
    <property type="term" value="P:DNA-templated transcription"/>
    <property type="evidence" value="ECO:0007669"/>
    <property type="project" value="TreeGrafter"/>
</dbReference>
<dbReference type="PATRIC" id="fig|1185652.3.peg.5016"/>
<dbReference type="RefSeq" id="WP_014765495.1">
    <property type="nucleotide sequence ID" value="NC_018000.1"/>
</dbReference>